<keyword evidence="5" id="KW-0378">Hydrolase</keyword>
<feature type="domain" description="Peptidoglycan binding-like" evidence="3">
    <location>
        <begin position="81"/>
        <end position="136"/>
    </location>
</feature>
<protein>
    <submittedName>
        <fullName evidence="5">D-alanyl-D-alanine carboxypeptidase family protein</fullName>
    </submittedName>
</protein>
<feature type="domain" description="D-alanyl-D-alanine carboxypeptidase-like core" evidence="4">
    <location>
        <begin position="209"/>
        <end position="337"/>
    </location>
</feature>
<dbReference type="PANTHER" id="PTHR34385:SF1">
    <property type="entry name" value="PEPTIDOGLYCAN L-ALANYL-D-GLUTAMATE ENDOPEPTIDASE CWLK"/>
    <property type="match status" value="1"/>
</dbReference>
<sequence length="361" mass="40548">MFNNKTIYSILIGSMLMFLTACNITNQDDDAINQSNPTDTDSQTEGNSQPDEDINTEEEQPEVDEAEELALPTIALQKGDSGEEVKLLQKALVQIGYPITESDSYNQELVWAITDVQLQNEELYVTGIYDEATRGFLEKALAETITISPGEGLTYQENQSLDEETVEIGNPYEVLALINKSHALPEDYVPSDLVVPDVRFPFVDDKPKKQMREVAAIALEEMFAASDLESLDLFAQSGYRSYERQNGLFAQYASTYGEEQANTFSAKPGESEHQSGLTMDVTSSHVNYSLVVEFGETEEGIWLAEHAAEYGFIIRYPKGKEDITGYQYEPWHLRYVGVTAAKEIMDRGITLEEYLDERITQ</sequence>
<feature type="compositionally biased region" description="Acidic residues" evidence="1">
    <location>
        <begin position="50"/>
        <end position="65"/>
    </location>
</feature>
<proteinExistence type="predicted"/>
<dbReference type="InterPro" id="IPR052179">
    <property type="entry name" value="DD-CPase-like"/>
</dbReference>
<gene>
    <name evidence="5" type="ORF">ABC228_16610</name>
</gene>
<evidence type="ECO:0000313" key="5">
    <source>
        <dbReference type="EMBL" id="MEN2768807.1"/>
    </source>
</evidence>
<keyword evidence="5" id="KW-0121">Carboxypeptidase</keyword>
<evidence type="ECO:0000259" key="3">
    <source>
        <dbReference type="Pfam" id="PF01471"/>
    </source>
</evidence>
<dbReference type="InterPro" id="IPR036365">
    <property type="entry name" value="PGBD-like_sf"/>
</dbReference>
<organism evidence="5 6">
    <name type="scientific">Ornithinibacillus xuwenensis</name>
    <dbReference type="NCBI Taxonomy" id="3144668"/>
    <lineage>
        <taxon>Bacteria</taxon>
        <taxon>Bacillati</taxon>
        <taxon>Bacillota</taxon>
        <taxon>Bacilli</taxon>
        <taxon>Bacillales</taxon>
        <taxon>Bacillaceae</taxon>
        <taxon>Ornithinibacillus</taxon>
    </lineage>
</organism>
<dbReference type="Gene3D" id="3.30.1380.10">
    <property type="match status" value="1"/>
</dbReference>
<dbReference type="PROSITE" id="PS51257">
    <property type="entry name" value="PROKAR_LIPOPROTEIN"/>
    <property type="match status" value="1"/>
</dbReference>
<comment type="caution">
    <text evidence="5">The sequence shown here is derived from an EMBL/GenBank/DDBJ whole genome shotgun (WGS) entry which is preliminary data.</text>
</comment>
<dbReference type="Pfam" id="PF02557">
    <property type="entry name" value="VanY"/>
    <property type="match status" value="1"/>
</dbReference>
<keyword evidence="6" id="KW-1185">Reference proteome</keyword>
<evidence type="ECO:0000259" key="4">
    <source>
        <dbReference type="Pfam" id="PF02557"/>
    </source>
</evidence>
<dbReference type="InterPro" id="IPR058193">
    <property type="entry name" value="VanY/YodJ_core_dom"/>
</dbReference>
<feature type="signal peptide" evidence="2">
    <location>
        <begin position="1"/>
        <end position="23"/>
    </location>
</feature>
<feature type="compositionally biased region" description="Polar residues" evidence="1">
    <location>
        <begin position="30"/>
        <end position="49"/>
    </location>
</feature>
<dbReference type="Proteomes" id="UP001444625">
    <property type="component" value="Unassembled WGS sequence"/>
</dbReference>
<evidence type="ECO:0000256" key="2">
    <source>
        <dbReference type="SAM" id="SignalP"/>
    </source>
</evidence>
<dbReference type="InterPro" id="IPR036366">
    <property type="entry name" value="PGBDSf"/>
</dbReference>
<dbReference type="InterPro" id="IPR003709">
    <property type="entry name" value="VanY-like_core_dom"/>
</dbReference>
<dbReference type="SUPFAM" id="SSF47090">
    <property type="entry name" value="PGBD-like"/>
    <property type="match status" value="1"/>
</dbReference>
<dbReference type="Pfam" id="PF01471">
    <property type="entry name" value="PG_binding_1"/>
    <property type="match status" value="1"/>
</dbReference>
<keyword evidence="2" id="KW-0732">Signal</keyword>
<dbReference type="SUPFAM" id="SSF55166">
    <property type="entry name" value="Hedgehog/DD-peptidase"/>
    <property type="match status" value="1"/>
</dbReference>
<dbReference type="InterPro" id="IPR002477">
    <property type="entry name" value="Peptidoglycan-bd-like"/>
</dbReference>
<reference evidence="5 6" key="1">
    <citation type="submission" date="2024-05" db="EMBL/GenBank/DDBJ databases">
        <authorList>
            <person name="Haq I."/>
            <person name="Ullah Z."/>
            <person name="Ahmad R."/>
            <person name="Li M."/>
            <person name="Tong Y."/>
        </authorList>
    </citation>
    <scope>NUCLEOTIDE SEQUENCE [LARGE SCALE GENOMIC DNA]</scope>
    <source>
        <strain evidence="5 6">16A2E</strain>
    </source>
</reference>
<dbReference type="RefSeq" id="WP_345826301.1">
    <property type="nucleotide sequence ID" value="NZ_JBDIML010000007.1"/>
</dbReference>
<dbReference type="PANTHER" id="PTHR34385">
    <property type="entry name" value="D-ALANYL-D-ALANINE CARBOXYPEPTIDASE"/>
    <property type="match status" value="1"/>
</dbReference>
<keyword evidence="5" id="KW-0645">Protease</keyword>
<evidence type="ECO:0000256" key="1">
    <source>
        <dbReference type="SAM" id="MobiDB-lite"/>
    </source>
</evidence>
<name>A0ABU9XPN2_9BACI</name>
<feature type="region of interest" description="Disordered" evidence="1">
    <location>
        <begin position="30"/>
        <end position="65"/>
    </location>
</feature>
<accession>A0ABU9XPN2</accession>
<feature type="chain" id="PRO_5046946408" evidence="2">
    <location>
        <begin position="24"/>
        <end position="361"/>
    </location>
</feature>
<evidence type="ECO:0000313" key="6">
    <source>
        <dbReference type="Proteomes" id="UP001444625"/>
    </source>
</evidence>
<dbReference type="GO" id="GO:0004180">
    <property type="term" value="F:carboxypeptidase activity"/>
    <property type="evidence" value="ECO:0007669"/>
    <property type="project" value="UniProtKB-KW"/>
</dbReference>
<dbReference type="EMBL" id="JBDIML010000007">
    <property type="protein sequence ID" value="MEN2768807.1"/>
    <property type="molecule type" value="Genomic_DNA"/>
</dbReference>
<dbReference type="Gene3D" id="1.10.101.10">
    <property type="entry name" value="PGBD-like superfamily/PGBD"/>
    <property type="match status" value="1"/>
</dbReference>
<dbReference type="InterPro" id="IPR009045">
    <property type="entry name" value="Zn_M74/Hedgehog-like"/>
</dbReference>
<dbReference type="CDD" id="cd14852">
    <property type="entry name" value="LD-carboxypeptidase"/>
    <property type="match status" value="1"/>
</dbReference>